<name>I3SBU3_LOTJA</name>
<proteinExistence type="evidence at transcript level"/>
<dbReference type="InterPro" id="IPR001810">
    <property type="entry name" value="F-box_dom"/>
</dbReference>
<protein>
    <recommendedName>
        <fullName evidence="1">F-box domain-containing protein</fullName>
    </recommendedName>
</protein>
<dbReference type="EMBL" id="BT137940">
    <property type="protein sequence ID" value="AFK37735.1"/>
    <property type="molecule type" value="mRNA"/>
</dbReference>
<dbReference type="Pfam" id="PF00646">
    <property type="entry name" value="F-box"/>
    <property type="match status" value="1"/>
</dbReference>
<evidence type="ECO:0000259" key="1">
    <source>
        <dbReference type="Pfam" id="PF00646"/>
    </source>
</evidence>
<feature type="domain" description="F-box" evidence="1">
    <location>
        <begin position="6"/>
        <end position="43"/>
    </location>
</feature>
<dbReference type="Gene3D" id="1.20.1280.50">
    <property type="match status" value="1"/>
</dbReference>
<dbReference type="SUPFAM" id="SSF81383">
    <property type="entry name" value="F-box domain"/>
    <property type="match status" value="1"/>
</dbReference>
<evidence type="ECO:0000313" key="2">
    <source>
        <dbReference type="EMBL" id="AFK37735.1"/>
    </source>
</evidence>
<dbReference type="AlphaFoldDB" id="I3SBU3"/>
<accession>I3SBU3</accession>
<dbReference type="InterPro" id="IPR053781">
    <property type="entry name" value="F-box_AtFBL13-like"/>
</dbReference>
<dbReference type="PANTHER" id="PTHR31293">
    <property type="entry name" value="RNI-LIKE SUPERFAMILY PROTEIN"/>
    <property type="match status" value="1"/>
</dbReference>
<organism evidence="2">
    <name type="scientific">Lotus japonicus</name>
    <name type="common">Lotus corniculatus var. japonicus</name>
    <dbReference type="NCBI Taxonomy" id="34305"/>
    <lineage>
        <taxon>Eukaryota</taxon>
        <taxon>Viridiplantae</taxon>
        <taxon>Streptophyta</taxon>
        <taxon>Embryophyta</taxon>
        <taxon>Tracheophyta</taxon>
        <taxon>Spermatophyta</taxon>
        <taxon>Magnoliopsida</taxon>
        <taxon>eudicotyledons</taxon>
        <taxon>Gunneridae</taxon>
        <taxon>Pentapetalae</taxon>
        <taxon>rosids</taxon>
        <taxon>fabids</taxon>
        <taxon>Fabales</taxon>
        <taxon>Fabaceae</taxon>
        <taxon>Papilionoideae</taxon>
        <taxon>50 kb inversion clade</taxon>
        <taxon>NPAAA clade</taxon>
        <taxon>Hologalegina</taxon>
        <taxon>robinioid clade</taxon>
        <taxon>Loteae</taxon>
        <taxon>Lotus</taxon>
    </lineage>
</organism>
<dbReference type="InterPro" id="IPR036047">
    <property type="entry name" value="F-box-like_dom_sf"/>
</dbReference>
<reference evidence="2" key="1">
    <citation type="submission" date="2012-05" db="EMBL/GenBank/DDBJ databases">
        <authorList>
            <person name="Krishnakumar V."/>
            <person name="Cheung F."/>
            <person name="Xiao Y."/>
            <person name="Chan A."/>
            <person name="Moskal W.A."/>
            <person name="Town C.D."/>
        </authorList>
    </citation>
    <scope>NUCLEOTIDE SEQUENCE</scope>
</reference>
<dbReference type="InterPro" id="IPR055294">
    <property type="entry name" value="FBL60-like"/>
</dbReference>
<dbReference type="PANTHER" id="PTHR31293:SF16">
    <property type="entry name" value="RNI-LIKE SUPERFAMILY PROTEIN"/>
    <property type="match status" value="1"/>
</dbReference>
<dbReference type="CDD" id="cd22160">
    <property type="entry name" value="F-box_AtFBL13-like"/>
    <property type="match status" value="1"/>
</dbReference>
<sequence>MADDIISMLPDQVLCHILSFLPIHIAAATSILSKRWTPLWLSVPSLYFDDRSYLLNNNKPCDCFNKFIYKTIVARDAHLPIRMFRLKCRASNFELSDYDLNTWINAATQRGLEDLHIKLPITSTTVLRMSRVFSCKTLVVLKLTGLDVNVFSFVDLPSLKTLHLSQVGFPKPQYLMELLCG</sequence>